<comment type="similarity">
    <text evidence="2">Belongs to the bacterial solute-binding protein 2 family.</text>
</comment>
<keyword evidence="3" id="KW-0732">Signal</keyword>
<dbReference type="GO" id="GO:0030313">
    <property type="term" value="C:cell envelope"/>
    <property type="evidence" value="ECO:0007669"/>
    <property type="project" value="UniProtKB-SubCell"/>
</dbReference>
<protein>
    <submittedName>
        <fullName evidence="5">Substrate-binding domain-containing protein</fullName>
    </submittedName>
</protein>
<dbReference type="Gene3D" id="3.40.50.2300">
    <property type="match status" value="1"/>
</dbReference>
<dbReference type="GO" id="GO:0055085">
    <property type="term" value="P:transmembrane transport"/>
    <property type="evidence" value="ECO:0007669"/>
    <property type="project" value="UniProtKB-ARBA"/>
</dbReference>
<dbReference type="PANTHER" id="PTHR46847:SF1">
    <property type="entry name" value="D-ALLOSE-BINDING PERIPLASMIC PROTEIN-RELATED"/>
    <property type="match status" value="1"/>
</dbReference>
<dbReference type="Proteomes" id="UP000886829">
    <property type="component" value="Unassembled WGS sequence"/>
</dbReference>
<evidence type="ECO:0000256" key="3">
    <source>
        <dbReference type="ARBA" id="ARBA00022729"/>
    </source>
</evidence>
<comment type="caution">
    <text evidence="5">The sequence shown here is derived from an EMBL/GenBank/DDBJ whole genome shotgun (WGS) entry which is preliminary data.</text>
</comment>
<accession>A0A9D1WEA7</accession>
<name>A0A9D1WEA7_9GAMM</name>
<dbReference type="InterPro" id="IPR025997">
    <property type="entry name" value="SBP_2_dom"/>
</dbReference>
<evidence type="ECO:0000313" key="6">
    <source>
        <dbReference type="Proteomes" id="UP000886829"/>
    </source>
</evidence>
<dbReference type="Pfam" id="PF13407">
    <property type="entry name" value="Peripla_BP_4"/>
    <property type="match status" value="1"/>
</dbReference>
<sequence length="196" mass="21724">MTAPYKVDEHGYGYEIGAQAANWAKKNLKCKAKVALITQDNLVTVKARGNGAERALKQICPEIEIVARYHADDPYRGMNVMDWILPSHPDLNMVVTTTDASAIGSYLALQVNEISGKDIAVFSGDATQDALHMIAEDNSVFRGTMNLYPFQGGYDSVMRLYEMVQNGAPAFPKFETLPYTALSQEQVRSGDYERSF</sequence>
<evidence type="ECO:0000256" key="1">
    <source>
        <dbReference type="ARBA" id="ARBA00004196"/>
    </source>
</evidence>
<reference evidence="5" key="1">
    <citation type="journal article" date="2021" name="PeerJ">
        <title>Extensive microbial diversity within the chicken gut microbiome revealed by metagenomics and culture.</title>
        <authorList>
            <person name="Gilroy R."/>
            <person name="Ravi A."/>
            <person name="Getino M."/>
            <person name="Pursley I."/>
            <person name="Horton D.L."/>
            <person name="Alikhan N.F."/>
            <person name="Baker D."/>
            <person name="Gharbi K."/>
            <person name="Hall N."/>
            <person name="Watson M."/>
            <person name="Adriaenssens E.M."/>
            <person name="Foster-Nyarko E."/>
            <person name="Jarju S."/>
            <person name="Secka A."/>
            <person name="Antonio M."/>
            <person name="Oren A."/>
            <person name="Chaudhuri R.R."/>
            <person name="La Ragione R."/>
            <person name="Hildebrand F."/>
            <person name="Pallen M.J."/>
        </authorList>
    </citation>
    <scope>NUCLEOTIDE SEQUENCE</scope>
    <source>
        <strain evidence="5">USASDec5-558</strain>
    </source>
</reference>
<gene>
    <name evidence="5" type="ORF">H9850_08200</name>
</gene>
<evidence type="ECO:0000313" key="5">
    <source>
        <dbReference type="EMBL" id="HIX57435.1"/>
    </source>
</evidence>
<dbReference type="AlphaFoldDB" id="A0A9D1WEA7"/>
<dbReference type="SUPFAM" id="SSF53822">
    <property type="entry name" value="Periplasmic binding protein-like I"/>
    <property type="match status" value="1"/>
</dbReference>
<dbReference type="GO" id="GO:0030246">
    <property type="term" value="F:carbohydrate binding"/>
    <property type="evidence" value="ECO:0007669"/>
    <property type="project" value="UniProtKB-ARBA"/>
</dbReference>
<dbReference type="InterPro" id="IPR028082">
    <property type="entry name" value="Peripla_BP_I"/>
</dbReference>
<comment type="subcellular location">
    <subcellularLocation>
        <location evidence="1">Cell envelope</location>
    </subcellularLocation>
</comment>
<organism evidence="5 6">
    <name type="scientific">Candidatus Anaerobiospirillum pullistercoris</name>
    <dbReference type="NCBI Taxonomy" id="2838452"/>
    <lineage>
        <taxon>Bacteria</taxon>
        <taxon>Pseudomonadati</taxon>
        <taxon>Pseudomonadota</taxon>
        <taxon>Gammaproteobacteria</taxon>
        <taxon>Aeromonadales</taxon>
        <taxon>Succinivibrionaceae</taxon>
        <taxon>Anaerobiospirillum</taxon>
    </lineage>
</organism>
<dbReference type="EMBL" id="DXEV01000164">
    <property type="protein sequence ID" value="HIX57435.1"/>
    <property type="molecule type" value="Genomic_DNA"/>
</dbReference>
<evidence type="ECO:0000259" key="4">
    <source>
        <dbReference type="Pfam" id="PF13407"/>
    </source>
</evidence>
<proteinExistence type="inferred from homology"/>
<feature type="domain" description="Periplasmic binding protein" evidence="4">
    <location>
        <begin position="14"/>
        <end position="166"/>
    </location>
</feature>
<reference evidence="5" key="2">
    <citation type="submission" date="2021-04" db="EMBL/GenBank/DDBJ databases">
        <authorList>
            <person name="Gilroy R."/>
        </authorList>
    </citation>
    <scope>NUCLEOTIDE SEQUENCE</scope>
    <source>
        <strain evidence="5">USASDec5-558</strain>
    </source>
</reference>
<evidence type="ECO:0000256" key="2">
    <source>
        <dbReference type="ARBA" id="ARBA00007639"/>
    </source>
</evidence>
<dbReference type="PANTHER" id="PTHR46847">
    <property type="entry name" value="D-ALLOSE-BINDING PERIPLASMIC PROTEIN-RELATED"/>
    <property type="match status" value="1"/>
</dbReference>